<gene>
    <name evidence="5" type="ORF">SAPIO_CDS9837</name>
</gene>
<dbReference type="GeneID" id="27728909"/>
<proteinExistence type="predicted"/>
<keyword evidence="6" id="KW-1185">Reference proteome</keyword>
<dbReference type="EMBL" id="JOWA01000154">
    <property type="protein sequence ID" value="KEZ39180.1"/>
    <property type="molecule type" value="Genomic_DNA"/>
</dbReference>
<evidence type="ECO:0000256" key="3">
    <source>
        <dbReference type="SAM" id="Phobius"/>
    </source>
</evidence>
<keyword evidence="3" id="KW-1133">Transmembrane helix</keyword>
<dbReference type="GO" id="GO:0006351">
    <property type="term" value="P:DNA-templated transcription"/>
    <property type="evidence" value="ECO:0007669"/>
    <property type="project" value="InterPro"/>
</dbReference>
<dbReference type="OMA" id="CMDLLGR"/>
<feature type="region of interest" description="Disordered" evidence="2">
    <location>
        <begin position="1"/>
        <end position="20"/>
    </location>
</feature>
<evidence type="ECO:0000256" key="2">
    <source>
        <dbReference type="SAM" id="MobiDB-lite"/>
    </source>
</evidence>
<organism evidence="5 6">
    <name type="scientific">Pseudallescheria apiosperma</name>
    <name type="common">Scedosporium apiospermum</name>
    <dbReference type="NCBI Taxonomy" id="563466"/>
    <lineage>
        <taxon>Eukaryota</taxon>
        <taxon>Fungi</taxon>
        <taxon>Dikarya</taxon>
        <taxon>Ascomycota</taxon>
        <taxon>Pezizomycotina</taxon>
        <taxon>Sordariomycetes</taxon>
        <taxon>Hypocreomycetidae</taxon>
        <taxon>Microascales</taxon>
        <taxon>Microascaceae</taxon>
        <taxon>Scedosporium</taxon>
    </lineage>
</organism>
<dbReference type="HOGENOM" id="CLU_009377_1_0_1"/>
<feature type="domain" description="Xylanolytic transcriptional activator regulatory" evidence="4">
    <location>
        <begin position="150"/>
        <end position="248"/>
    </location>
</feature>
<reference evidence="5 6" key="1">
    <citation type="journal article" date="2014" name="Genome Announc.">
        <title>Draft genome sequence of the pathogenic fungus Scedosporium apiospermum.</title>
        <authorList>
            <person name="Vandeputte P."/>
            <person name="Ghamrawi S."/>
            <person name="Rechenmann M."/>
            <person name="Iltis A."/>
            <person name="Giraud S."/>
            <person name="Fleury M."/>
            <person name="Thornton C."/>
            <person name="Delhaes L."/>
            <person name="Meyer W."/>
            <person name="Papon N."/>
            <person name="Bouchara J.P."/>
        </authorList>
    </citation>
    <scope>NUCLEOTIDE SEQUENCE [LARGE SCALE GENOMIC DNA]</scope>
    <source>
        <strain evidence="5 6">IHEM 14462</strain>
    </source>
</reference>
<dbReference type="SMART" id="SM00906">
    <property type="entry name" value="Fungal_trans"/>
    <property type="match status" value="1"/>
</dbReference>
<evidence type="ECO:0000259" key="4">
    <source>
        <dbReference type="SMART" id="SM00906"/>
    </source>
</evidence>
<dbReference type="RefSeq" id="XP_016638979.1">
    <property type="nucleotide sequence ID" value="XM_016791135.1"/>
</dbReference>
<comment type="caution">
    <text evidence="5">The sequence shown here is derived from an EMBL/GenBank/DDBJ whole genome shotgun (WGS) entry which is preliminary data.</text>
</comment>
<dbReference type="VEuPathDB" id="FungiDB:SAPIO_CDS9837"/>
<dbReference type="InterPro" id="IPR050987">
    <property type="entry name" value="AtrR-like"/>
</dbReference>
<dbReference type="CDD" id="cd12148">
    <property type="entry name" value="fungal_TF_MHR"/>
    <property type="match status" value="1"/>
</dbReference>
<dbReference type="GO" id="GO:0003677">
    <property type="term" value="F:DNA binding"/>
    <property type="evidence" value="ECO:0007669"/>
    <property type="project" value="InterPro"/>
</dbReference>
<protein>
    <recommendedName>
        <fullName evidence="4">Xylanolytic transcriptional activator regulatory domain-containing protein</fullName>
    </recommendedName>
</protein>
<feature type="transmembrane region" description="Helical" evidence="3">
    <location>
        <begin position="388"/>
        <end position="409"/>
    </location>
</feature>
<name>A0A084FVR8_PSEDA</name>
<keyword evidence="3" id="KW-0812">Transmembrane</keyword>
<dbReference type="OrthoDB" id="103819at2759"/>
<feature type="compositionally biased region" description="Polar residues" evidence="2">
    <location>
        <begin position="1"/>
        <end position="13"/>
    </location>
</feature>
<dbReference type="InterPro" id="IPR007219">
    <property type="entry name" value="XnlR_reg_dom"/>
</dbReference>
<dbReference type="PANTHER" id="PTHR46910">
    <property type="entry name" value="TRANSCRIPTION FACTOR PDR1"/>
    <property type="match status" value="1"/>
</dbReference>
<evidence type="ECO:0000256" key="1">
    <source>
        <dbReference type="ARBA" id="ARBA00023242"/>
    </source>
</evidence>
<dbReference type="GO" id="GO:0003700">
    <property type="term" value="F:DNA-binding transcription factor activity"/>
    <property type="evidence" value="ECO:0007669"/>
    <property type="project" value="InterPro"/>
</dbReference>
<dbReference type="KEGG" id="sapo:SAPIO_CDS9837"/>
<evidence type="ECO:0000313" key="6">
    <source>
        <dbReference type="Proteomes" id="UP000028545"/>
    </source>
</evidence>
<keyword evidence="1" id="KW-0539">Nucleus</keyword>
<evidence type="ECO:0000313" key="5">
    <source>
        <dbReference type="EMBL" id="KEZ39180.1"/>
    </source>
</evidence>
<dbReference type="AlphaFoldDB" id="A0A084FVR8"/>
<sequence length="563" mass="62591">MSTPGSAPSQSEATGPVVEGDSSLTAHSAFANEFFQEVVSTDELQDSSLEMRETLDALHHIVHSLKHQTASSELSYPNSRPSSRVAIPPFELPPIQKSVEVIQAAKVYSSGSTYIFENVGLPAFSELCLRVYFSPDFSEADFIITNVGLYYLFLHYAYQTSETSREEYLGYVNMCRDNTETALSNLPLHLPATAVSMKNDHPEEAMRKQALFWGVYMADKGLSLRMGRASVIQDWDITIPFPRPEDARGPLWHYFALWVECGQVQGKIYELLYSPESVTQPSHVRRSRVETLVKELDNVIAKSAEANLKWLQKTRETLGDQLMEFLSISDDVLFLSLLTLIHRATPCDEGSPTTFSQECIKAARATLSRHQDCMNVLEGANAALFSMYVHWTLLYSPFIPFIVIFCHVIKTQDGEDLARLHAFNASIQTAPTVSEAAGKVYRLFQVLYSVALRYVEFRTTTPQPEQMEASAEMDAYLSALGFPATAPGEQDQEANFMNPTFGQGAVNGEMLAPGVVEAARTGSPMAYLGNGAAQLDDWLYSNSQMIGILQGPGFNFPRQNENQ</sequence>
<keyword evidence="3" id="KW-0472">Membrane</keyword>
<dbReference type="PANTHER" id="PTHR46910:SF5">
    <property type="entry name" value="ZN(II)2CYS6 TRANSCRIPTION FACTOR (EUROFUNG)"/>
    <property type="match status" value="1"/>
</dbReference>
<dbReference type="Proteomes" id="UP000028545">
    <property type="component" value="Unassembled WGS sequence"/>
</dbReference>
<accession>A0A084FVR8</accession>
<dbReference type="GO" id="GO:0008270">
    <property type="term" value="F:zinc ion binding"/>
    <property type="evidence" value="ECO:0007669"/>
    <property type="project" value="InterPro"/>
</dbReference>
<dbReference type="Pfam" id="PF04082">
    <property type="entry name" value="Fungal_trans"/>
    <property type="match status" value="1"/>
</dbReference>